<dbReference type="PANTHER" id="PTHR38926:SF5">
    <property type="entry name" value="F-BOX AND LEUCINE-RICH REPEAT PROTEIN 6"/>
    <property type="match status" value="1"/>
</dbReference>
<protein>
    <recommendedName>
        <fullName evidence="3">F-box domain-containing protein</fullName>
    </recommendedName>
</protein>
<dbReference type="EMBL" id="KN833703">
    <property type="protein sequence ID" value="KIK26126.1"/>
    <property type="molecule type" value="Genomic_DNA"/>
</dbReference>
<evidence type="ECO:0000313" key="1">
    <source>
        <dbReference type="EMBL" id="KIK26126.1"/>
    </source>
</evidence>
<reference evidence="2" key="2">
    <citation type="submission" date="2015-01" db="EMBL/GenBank/DDBJ databases">
        <title>Evolutionary Origins and Diversification of the Mycorrhizal Mutualists.</title>
        <authorList>
            <consortium name="DOE Joint Genome Institute"/>
            <consortium name="Mycorrhizal Genomics Consortium"/>
            <person name="Kohler A."/>
            <person name="Kuo A."/>
            <person name="Nagy L.G."/>
            <person name="Floudas D."/>
            <person name="Copeland A."/>
            <person name="Barry K.W."/>
            <person name="Cichocki N."/>
            <person name="Veneault-Fourrey C."/>
            <person name="LaButti K."/>
            <person name="Lindquist E.A."/>
            <person name="Lipzen A."/>
            <person name="Lundell T."/>
            <person name="Morin E."/>
            <person name="Murat C."/>
            <person name="Riley R."/>
            <person name="Ohm R."/>
            <person name="Sun H."/>
            <person name="Tunlid A."/>
            <person name="Henrissat B."/>
            <person name="Grigoriev I.V."/>
            <person name="Hibbett D.S."/>
            <person name="Martin F."/>
        </authorList>
    </citation>
    <scope>NUCLEOTIDE SEQUENCE [LARGE SCALE GENOMIC DNA]</scope>
    <source>
        <strain evidence="2">441</strain>
    </source>
</reference>
<sequence>MAKLDPQVIDREIEIIGAQVAVLQRREDDFARILTDMTRLQESVQAERAILNSRVAQLQSQKIPVNWLPSELLIQIFLVFAAEDTTTRLPYNPAPVVISHICRKWRQLALTTSQLWSFISYRSGPFKLPPVQTFIDRSGGTEITFTFVSPLAGDVQNASELAGTERITSERLIQVLEPHFSRIRSITFECHFAASMLPVVSAVCNTNFPKLRYLDLALCSQSLSATRPTPLSTNDVPSENETRTDSVLTDLRLQQVPPARLPSYLLRNVRVLELSYPPRRTATARPELFIQSMSGMTQLLHQTPQLHELTITGVTLSWDITRTDLQVVRLLEDNIPVNSVEIPSLRRLHWKYAHPKDIYPFLSLLVLPRLECLDLLIGQPPTKRYGASNLRGNHNQNQDSVTHTEPFLNVVTLNALKELNISCHSEDTLASSLRQLLFPSLEKLDITFVGQRLCKEPGLPALSRLESIFRDPRLPRLTHLSLSHFDILPGHGKATLAYMPCIISLTLGGCTGVDGVLQALAESYGSVPSGRGSCPPRTCGVRICPRLEELVLWSCNDFHFESLFSVVHARSGEADVSLPDVGVVGVDVASAVLGRKIRPLKRPRSARDNTIHVVDPGSHTVAGTISTLIPIEEALHPTGITCIHLEDCPPISEDQVLSLEELGVVVTLR</sequence>
<dbReference type="AlphaFoldDB" id="A0A0C9ZA70"/>
<dbReference type="STRING" id="765257.A0A0C9ZA70"/>
<accession>A0A0C9ZA70</accession>
<gene>
    <name evidence="1" type="ORF">PISMIDRAFT_676264</name>
</gene>
<keyword evidence="2" id="KW-1185">Reference proteome</keyword>
<name>A0A0C9ZA70_9AGAM</name>
<dbReference type="OrthoDB" id="3027018at2759"/>
<dbReference type="Proteomes" id="UP000054018">
    <property type="component" value="Unassembled WGS sequence"/>
</dbReference>
<evidence type="ECO:0000313" key="2">
    <source>
        <dbReference type="Proteomes" id="UP000054018"/>
    </source>
</evidence>
<dbReference type="SUPFAM" id="SSF52047">
    <property type="entry name" value="RNI-like"/>
    <property type="match status" value="1"/>
</dbReference>
<reference evidence="1 2" key="1">
    <citation type="submission" date="2014-04" db="EMBL/GenBank/DDBJ databases">
        <authorList>
            <consortium name="DOE Joint Genome Institute"/>
            <person name="Kuo A."/>
            <person name="Kohler A."/>
            <person name="Costa M.D."/>
            <person name="Nagy L.G."/>
            <person name="Floudas D."/>
            <person name="Copeland A."/>
            <person name="Barry K.W."/>
            <person name="Cichocki N."/>
            <person name="Veneault-Fourrey C."/>
            <person name="LaButti K."/>
            <person name="Lindquist E.A."/>
            <person name="Lipzen A."/>
            <person name="Lundell T."/>
            <person name="Morin E."/>
            <person name="Murat C."/>
            <person name="Sun H."/>
            <person name="Tunlid A."/>
            <person name="Henrissat B."/>
            <person name="Grigoriev I.V."/>
            <person name="Hibbett D.S."/>
            <person name="Martin F."/>
            <person name="Nordberg H.P."/>
            <person name="Cantor M.N."/>
            <person name="Hua S.X."/>
        </authorList>
    </citation>
    <scope>NUCLEOTIDE SEQUENCE [LARGE SCALE GENOMIC DNA]</scope>
    <source>
        <strain evidence="1 2">441</strain>
    </source>
</reference>
<organism evidence="1 2">
    <name type="scientific">Pisolithus microcarpus 441</name>
    <dbReference type="NCBI Taxonomy" id="765257"/>
    <lineage>
        <taxon>Eukaryota</taxon>
        <taxon>Fungi</taxon>
        <taxon>Dikarya</taxon>
        <taxon>Basidiomycota</taxon>
        <taxon>Agaricomycotina</taxon>
        <taxon>Agaricomycetes</taxon>
        <taxon>Agaricomycetidae</taxon>
        <taxon>Boletales</taxon>
        <taxon>Sclerodermatineae</taxon>
        <taxon>Pisolithaceae</taxon>
        <taxon>Pisolithus</taxon>
    </lineage>
</organism>
<proteinExistence type="predicted"/>
<dbReference type="HOGENOM" id="CLU_027432_0_0_1"/>
<dbReference type="InterPro" id="IPR032675">
    <property type="entry name" value="LRR_dom_sf"/>
</dbReference>
<dbReference type="PANTHER" id="PTHR38926">
    <property type="entry name" value="F-BOX DOMAIN CONTAINING PROTEIN, EXPRESSED"/>
    <property type="match status" value="1"/>
</dbReference>
<dbReference type="Gene3D" id="3.80.10.10">
    <property type="entry name" value="Ribonuclease Inhibitor"/>
    <property type="match status" value="1"/>
</dbReference>
<evidence type="ECO:0008006" key="3">
    <source>
        <dbReference type="Google" id="ProtNLM"/>
    </source>
</evidence>